<dbReference type="EMBL" id="JAVDYF010000001">
    <property type="protein sequence ID" value="MDR7355637.1"/>
    <property type="molecule type" value="Genomic_DNA"/>
</dbReference>
<dbReference type="Gene3D" id="1.20.1250.20">
    <property type="entry name" value="MFS general substrate transporter like domains"/>
    <property type="match status" value="1"/>
</dbReference>
<sequence length="395" mass="41888">MSSSTRPNLTFTLLWAAQFVLLLASQGSAIAVTLTVYAVSRSATVLGLMMAITYGTMIYLSPLIGTWLDRYSRKTGIMLADSTIALSSAGLAIAAFVEAGLPIVLVLVFIHSCGMSAQQLSLQATVREIRTEKNLTTVASAVALVDNIPLFVGPLIGALVYTLVSAVALFALEAVVATIVVIVVALLPFPPTHRRKAPTAAIEGFRFILTQPELRKIQASFGVVNFTHGLAVPALLAVVISTESTWPESFRLSVYNIANAAGLILGAATMLWVARRLPRPVIVVAGIVGGAVCGRLVVPLVVGIFPLVVLVSFLRNVCTQWANTPLTAFWQERTPTSIQGSVFGARRFLGQGAYPLALLVGGWCAKNGGLSTLFIVCAVVELAIAACVWRSKILQ</sequence>
<evidence type="ECO:0000256" key="6">
    <source>
        <dbReference type="SAM" id="Phobius"/>
    </source>
</evidence>
<protein>
    <submittedName>
        <fullName evidence="7">DHA3 family macrolide efflux protein-like MFS transporter</fullName>
    </submittedName>
</protein>
<keyword evidence="5 6" id="KW-0472">Membrane</keyword>
<gene>
    <name evidence="7" type="ORF">J2S37_002175</name>
</gene>
<evidence type="ECO:0000313" key="7">
    <source>
        <dbReference type="EMBL" id="MDR7355637.1"/>
    </source>
</evidence>
<feature type="transmembrane region" description="Helical" evidence="6">
    <location>
        <begin position="281"/>
        <end position="314"/>
    </location>
</feature>
<keyword evidence="2" id="KW-1003">Cell membrane</keyword>
<dbReference type="PANTHER" id="PTHR23513">
    <property type="entry name" value="INTEGRAL MEMBRANE EFFLUX PROTEIN-RELATED"/>
    <property type="match status" value="1"/>
</dbReference>
<dbReference type="RefSeq" id="WP_277103188.1">
    <property type="nucleotide sequence ID" value="NZ_BAAAJS010000051.1"/>
</dbReference>
<accession>A0ABU2BAG5</accession>
<dbReference type="Proteomes" id="UP001183619">
    <property type="component" value="Unassembled WGS sequence"/>
</dbReference>
<keyword evidence="3 6" id="KW-0812">Transmembrane</keyword>
<comment type="subcellular location">
    <subcellularLocation>
        <location evidence="1">Cell membrane</location>
        <topology evidence="1">Multi-pass membrane protein</topology>
    </subcellularLocation>
</comment>
<organism evidence="7 8">
    <name type="scientific">Corynebacterium felinum</name>
    <dbReference type="NCBI Taxonomy" id="131318"/>
    <lineage>
        <taxon>Bacteria</taxon>
        <taxon>Bacillati</taxon>
        <taxon>Actinomycetota</taxon>
        <taxon>Actinomycetes</taxon>
        <taxon>Mycobacteriales</taxon>
        <taxon>Corynebacteriaceae</taxon>
        <taxon>Corynebacterium</taxon>
    </lineage>
</organism>
<evidence type="ECO:0000256" key="3">
    <source>
        <dbReference type="ARBA" id="ARBA00022692"/>
    </source>
</evidence>
<keyword evidence="4 6" id="KW-1133">Transmembrane helix</keyword>
<evidence type="ECO:0000313" key="8">
    <source>
        <dbReference type="Proteomes" id="UP001183619"/>
    </source>
</evidence>
<feature type="transmembrane region" description="Helical" evidence="6">
    <location>
        <begin position="158"/>
        <end position="187"/>
    </location>
</feature>
<proteinExistence type="predicted"/>
<feature type="transmembrane region" description="Helical" evidence="6">
    <location>
        <begin position="134"/>
        <end position="152"/>
    </location>
</feature>
<feature type="transmembrane region" description="Helical" evidence="6">
    <location>
        <begin position="368"/>
        <end position="389"/>
    </location>
</feature>
<reference evidence="7 8" key="1">
    <citation type="submission" date="2023-07" db="EMBL/GenBank/DDBJ databases">
        <title>Sequencing the genomes of 1000 actinobacteria strains.</title>
        <authorList>
            <person name="Klenk H.-P."/>
        </authorList>
    </citation>
    <scope>NUCLEOTIDE SEQUENCE [LARGE SCALE GENOMIC DNA]</scope>
    <source>
        <strain evidence="7 8">DSM 44508</strain>
    </source>
</reference>
<dbReference type="PANTHER" id="PTHR23513:SF18">
    <property type="entry name" value="INTEGRAL MEMBRANE PROTEIN"/>
    <property type="match status" value="1"/>
</dbReference>
<comment type="caution">
    <text evidence="7">The sequence shown here is derived from an EMBL/GenBank/DDBJ whole genome shotgun (WGS) entry which is preliminary data.</text>
</comment>
<name>A0ABU2BAG5_9CORY</name>
<evidence type="ECO:0000256" key="4">
    <source>
        <dbReference type="ARBA" id="ARBA00022989"/>
    </source>
</evidence>
<keyword evidence="8" id="KW-1185">Reference proteome</keyword>
<feature type="transmembrane region" description="Helical" evidence="6">
    <location>
        <begin position="45"/>
        <end position="65"/>
    </location>
</feature>
<feature type="transmembrane region" description="Helical" evidence="6">
    <location>
        <begin position="252"/>
        <end position="274"/>
    </location>
</feature>
<dbReference type="Pfam" id="PF07690">
    <property type="entry name" value="MFS_1"/>
    <property type="match status" value="1"/>
</dbReference>
<feature type="transmembrane region" description="Helical" evidence="6">
    <location>
        <begin position="219"/>
        <end position="240"/>
    </location>
</feature>
<dbReference type="CDD" id="cd06173">
    <property type="entry name" value="MFS_MefA_like"/>
    <property type="match status" value="1"/>
</dbReference>
<dbReference type="InterPro" id="IPR036259">
    <property type="entry name" value="MFS_trans_sf"/>
</dbReference>
<dbReference type="SUPFAM" id="SSF103473">
    <property type="entry name" value="MFS general substrate transporter"/>
    <property type="match status" value="1"/>
</dbReference>
<evidence type="ECO:0000256" key="1">
    <source>
        <dbReference type="ARBA" id="ARBA00004651"/>
    </source>
</evidence>
<dbReference type="InterPro" id="IPR011701">
    <property type="entry name" value="MFS"/>
</dbReference>
<evidence type="ECO:0000256" key="5">
    <source>
        <dbReference type="ARBA" id="ARBA00023136"/>
    </source>
</evidence>
<evidence type="ECO:0000256" key="2">
    <source>
        <dbReference type="ARBA" id="ARBA00022475"/>
    </source>
</evidence>